<dbReference type="InterPro" id="IPR042099">
    <property type="entry name" value="ANL_N_sf"/>
</dbReference>
<dbReference type="InterPro" id="IPR020845">
    <property type="entry name" value="AMP-binding_CS"/>
</dbReference>
<dbReference type="InterPro" id="IPR000873">
    <property type="entry name" value="AMP-dep_synth/lig_dom"/>
</dbReference>
<dbReference type="GO" id="GO:0031956">
    <property type="term" value="F:medium-chain fatty acid-CoA ligase activity"/>
    <property type="evidence" value="ECO:0007669"/>
    <property type="project" value="TreeGrafter"/>
</dbReference>
<reference evidence="5 6" key="1">
    <citation type="journal article" date="2014" name="Genome Announc.">
        <title>Draft Genome Sequence of Kocuria palustris PEL.</title>
        <authorList>
            <person name="Sharma G."/>
            <person name="Khatri I."/>
            <person name="Subramanian S."/>
        </authorList>
    </citation>
    <scope>NUCLEOTIDE SEQUENCE [LARGE SCALE GENOMIC DNA]</scope>
    <source>
        <strain evidence="5 6">PEL</strain>
    </source>
</reference>
<evidence type="ECO:0000256" key="1">
    <source>
        <dbReference type="ARBA" id="ARBA00006432"/>
    </source>
</evidence>
<dbReference type="PANTHER" id="PTHR43201">
    <property type="entry name" value="ACYL-COA SYNTHETASE"/>
    <property type="match status" value="1"/>
</dbReference>
<dbReference type="PANTHER" id="PTHR43201:SF5">
    <property type="entry name" value="MEDIUM-CHAIN ACYL-COA LIGASE ACSF2, MITOCHONDRIAL"/>
    <property type="match status" value="1"/>
</dbReference>
<evidence type="ECO:0000259" key="3">
    <source>
        <dbReference type="Pfam" id="PF00501"/>
    </source>
</evidence>
<evidence type="ECO:0000313" key="5">
    <source>
        <dbReference type="EMBL" id="EME36906.1"/>
    </source>
</evidence>
<dbReference type="RefSeq" id="WP_006214299.1">
    <property type="nucleotide sequence ID" value="NZ_ANHZ02000007.1"/>
</dbReference>
<feature type="domain" description="AMP-binding enzyme C-terminal" evidence="4">
    <location>
        <begin position="370"/>
        <end position="444"/>
    </location>
</feature>
<dbReference type="Pfam" id="PF00501">
    <property type="entry name" value="AMP-binding"/>
    <property type="match status" value="1"/>
</dbReference>
<keyword evidence="6" id="KW-1185">Reference proteome</keyword>
<dbReference type="InterPro" id="IPR025110">
    <property type="entry name" value="AMP-bd_C"/>
</dbReference>
<evidence type="ECO:0000259" key="4">
    <source>
        <dbReference type="Pfam" id="PF13193"/>
    </source>
</evidence>
<name>M2XCZ3_9MICC</name>
<protein>
    <submittedName>
        <fullName evidence="5">Long-chain-fatty-acid--CoA ligase</fullName>
    </submittedName>
</protein>
<feature type="domain" description="AMP-dependent synthetase/ligase" evidence="3">
    <location>
        <begin position="111"/>
        <end position="321"/>
    </location>
</feature>
<dbReference type="SUPFAM" id="SSF56801">
    <property type="entry name" value="Acetyl-CoA synthetase-like"/>
    <property type="match status" value="1"/>
</dbReference>
<dbReference type="Proteomes" id="UP000009877">
    <property type="component" value="Unassembled WGS sequence"/>
</dbReference>
<gene>
    <name evidence="5" type="ORF">C884_02266</name>
</gene>
<evidence type="ECO:0000256" key="2">
    <source>
        <dbReference type="ARBA" id="ARBA00022598"/>
    </source>
</evidence>
<dbReference type="AlphaFoldDB" id="M2XCZ3"/>
<dbReference type="Gene3D" id="3.40.50.12780">
    <property type="entry name" value="N-terminal domain of ligase-like"/>
    <property type="match status" value="1"/>
</dbReference>
<comment type="caution">
    <text evidence="5">The sequence shown here is derived from an EMBL/GenBank/DDBJ whole genome shotgun (WGS) entry which is preliminary data.</text>
</comment>
<organism evidence="5 6">
    <name type="scientific">Kocuria palustris PEL</name>
    <dbReference type="NCBI Taxonomy" id="1236550"/>
    <lineage>
        <taxon>Bacteria</taxon>
        <taxon>Bacillati</taxon>
        <taxon>Actinomycetota</taxon>
        <taxon>Actinomycetes</taxon>
        <taxon>Micrococcales</taxon>
        <taxon>Micrococcaceae</taxon>
        <taxon>Kocuria</taxon>
    </lineage>
</organism>
<dbReference type="Gene3D" id="3.30.300.30">
    <property type="match status" value="1"/>
</dbReference>
<keyword evidence="2 5" id="KW-0436">Ligase</keyword>
<dbReference type="EMBL" id="ANHZ02000007">
    <property type="protein sequence ID" value="EME36906.1"/>
    <property type="molecule type" value="Genomic_DNA"/>
</dbReference>
<evidence type="ECO:0000313" key="6">
    <source>
        <dbReference type="Proteomes" id="UP000009877"/>
    </source>
</evidence>
<dbReference type="InterPro" id="IPR045851">
    <property type="entry name" value="AMP-bd_C_sf"/>
</dbReference>
<proteinExistence type="inferred from homology"/>
<accession>M2XCZ3</accession>
<dbReference type="PROSITE" id="PS00455">
    <property type="entry name" value="AMP_BINDING"/>
    <property type="match status" value="1"/>
</dbReference>
<dbReference type="GO" id="GO:0006631">
    <property type="term" value="P:fatty acid metabolic process"/>
    <property type="evidence" value="ECO:0007669"/>
    <property type="project" value="TreeGrafter"/>
</dbReference>
<sequence length="465" mass="49447">MPFLDRLSRWAEQRPQDTAVVCADDRLSWSGLRSRAAELAASGEAVGILQQGTGTEFVVRWAAGVAERRVCAVLDPALPERIGGAVSQRCRDVLPESAAPAHLRDGPDASAFLVGLTSGTTSVPKGFLRSRGSWRRSFEASTRHFDLRSEDRVLVPGPLSSSMNLYALSECLHAGAAAVVLPRFDSAAARAAITAEGVTRVVAVPTMLRLIAERALAAGESAHGLRAIVCAGQKLDPQTLTAARRWAPNAVIWEYFGAAELGFVAAQEHSPGEIRTLDPTAVGLPFPGVEAVIVDHDGRVLPEGSTGSIAVRSDLVCDGYLWGDDGRAFARIADLATVRDQGFLRDGRLHVLGRASEMINTGGLNIYPQEVEAAIGSVPGVAEAVVVGLPDPSRGQRLVAGVLLEDEGADRQSLRAALETMLASTKRPQQYWRLGELPVTGGGKISRAVLRSWIEEGDPRARPLG</sequence>
<dbReference type="STRING" id="71999.KPaMU14_12250"/>
<dbReference type="Pfam" id="PF13193">
    <property type="entry name" value="AMP-binding_C"/>
    <property type="match status" value="1"/>
</dbReference>
<comment type="similarity">
    <text evidence="1">Belongs to the ATP-dependent AMP-binding enzyme family.</text>
</comment>